<evidence type="ECO:0000313" key="1">
    <source>
        <dbReference type="EMBL" id="RJF76823.1"/>
    </source>
</evidence>
<comment type="caution">
    <text evidence="1">The sequence shown here is derived from an EMBL/GenBank/DDBJ whole genome shotgun (WGS) entry which is preliminary data.</text>
</comment>
<sequence length="290" mass="33649">MNLAFLFWFYKDLDVCENRLSALRAKNPNSRIYGLYGGDPAKADVAQARLGRWLDDFYAFQDDRDAHWKWRHGDQLIAAWHRDRGHALPWDSLIVAQWDMLLLAPAKRLFPTLKPGEALFSGLRPAREVEGWWGWLSGVDPDKRADRDAFRAYLETEHGYQDELLCCLFIVACLPRRFLDLYVAAGPPEVGFLEYKLPTLARVFGIPFCQDHPYRPWWASNPATKDAPARERLLNAVGQDIAFDDVLAEMARWDGLRIIHPYRRRFPNWLVNGLMASIMLRLRHLISARN</sequence>
<organism evidence="1 2">
    <name type="scientific">Azospirillum cavernae</name>
    <dbReference type="NCBI Taxonomy" id="2320860"/>
    <lineage>
        <taxon>Bacteria</taxon>
        <taxon>Pseudomonadati</taxon>
        <taxon>Pseudomonadota</taxon>
        <taxon>Alphaproteobacteria</taxon>
        <taxon>Rhodospirillales</taxon>
        <taxon>Azospirillaceae</taxon>
        <taxon>Azospirillum</taxon>
    </lineage>
</organism>
<protein>
    <submittedName>
        <fullName evidence="1">Uncharacterized protein</fullName>
    </submittedName>
</protein>
<dbReference type="EMBL" id="QYUL01000006">
    <property type="protein sequence ID" value="RJF76823.1"/>
    <property type="molecule type" value="Genomic_DNA"/>
</dbReference>
<reference evidence="1 2" key="1">
    <citation type="submission" date="2018-09" db="EMBL/GenBank/DDBJ databases">
        <authorList>
            <person name="Zhu H."/>
        </authorList>
    </citation>
    <scope>NUCLEOTIDE SEQUENCE [LARGE SCALE GENOMIC DNA]</scope>
    <source>
        <strain evidence="1 2">K2W22B-5</strain>
    </source>
</reference>
<evidence type="ECO:0000313" key="2">
    <source>
        <dbReference type="Proteomes" id="UP000283458"/>
    </source>
</evidence>
<proteinExistence type="predicted"/>
<dbReference type="AlphaFoldDB" id="A0A418VKZ6"/>
<keyword evidence="2" id="KW-1185">Reference proteome</keyword>
<dbReference type="OrthoDB" id="581231at2"/>
<accession>A0A418VKZ6</accession>
<dbReference type="RefSeq" id="WP_119834174.1">
    <property type="nucleotide sequence ID" value="NZ_QYUL01000006.1"/>
</dbReference>
<gene>
    <name evidence="1" type="ORF">D3877_28475</name>
</gene>
<dbReference type="Proteomes" id="UP000283458">
    <property type="component" value="Unassembled WGS sequence"/>
</dbReference>
<name>A0A418VKZ6_9PROT</name>